<evidence type="ECO:0000313" key="3">
    <source>
        <dbReference type="Proteomes" id="UP000484842"/>
    </source>
</evidence>
<dbReference type="RefSeq" id="WP_152872133.1">
    <property type="nucleotide sequence ID" value="NZ_WBSL01000009.1"/>
</dbReference>
<proteinExistence type="predicted"/>
<evidence type="ECO:0000313" key="2">
    <source>
        <dbReference type="EMBL" id="MPY67821.1"/>
    </source>
</evidence>
<reference evidence="2 3" key="1">
    <citation type="submission" date="2019-10" db="EMBL/GenBank/DDBJ databases">
        <title>Deinococcus sp. isolated from soil.</title>
        <authorList>
            <person name="Li Y."/>
            <person name="Wang J."/>
        </authorList>
    </citation>
    <scope>NUCLEOTIDE SEQUENCE [LARGE SCALE GENOMIC DNA]</scope>
    <source>
        <strain evidence="2 3">SDU3-2</strain>
    </source>
</reference>
<dbReference type="EMBL" id="WBSL01000009">
    <property type="protein sequence ID" value="MPY67821.1"/>
    <property type="molecule type" value="Genomic_DNA"/>
</dbReference>
<evidence type="ECO:0000256" key="1">
    <source>
        <dbReference type="SAM" id="MobiDB-lite"/>
    </source>
</evidence>
<accession>A0A7X1NYQ7</accession>
<organism evidence="2 3">
    <name type="scientific">Deinococcus terrestris</name>
    <dbReference type="NCBI Taxonomy" id="2651870"/>
    <lineage>
        <taxon>Bacteria</taxon>
        <taxon>Thermotogati</taxon>
        <taxon>Deinococcota</taxon>
        <taxon>Deinococci</taxon>
        <taxon>Deinococcales</taxon>
        <taxon>Deinococcaceae</taxon>
        <taxon>Deinococcus</taxon>
    </lineage>
</organism>
<dbReference type="Proteomes" id="UP000484842">
    <property type="component" value="Unassembled WGS sequence"/>
</dbReference>
<gene>
    <name evidence="2" type="ORF">F8S09_14205</name>
</gene>
<feature type="region of interest" description="Disordered" evidence="1">
    <location>
        <begin position="1"/>
        <end position="20"/>
    </location>
</feature>
<dbReference type="AlphaFoldDB" id="A0A7X1NYQ7"/>
<name>A0A7X1NYQ7_9DEIO</name>
<sequence>MMRAADFTPGRSPEPDAEAQEWEAADLSPTLAPYDWGAAGEPDGETVRYVPGVGFVGADP</sequence>
<protein>
    <submittedName>
        <fullName evidence="2">Uncharacterized protein</fullName>
    </submittedName>
</protein>
<comment type="caution">
    <text evidence="2">The sequence shown here is derived from an EMBL/GenBank/DDBJ whole genome shotgun (WGS) entry which is preliminary data.</text>
</comment>
<keyword evidence="3" id="KW-1185">Reference proteome</keyword>